<name>A0AAE8U5A0_9HYPH</name>
<evidence type="ECO:0000313" key="2">
    <source>
        <dbReference type="Proteomes" id="UP000291892"/>
    </source>
</evidence>
<protein>
    <submittedName>
        <fullName evidence="1">Uncharacterized protein</fullName>
    </submittedName>
</protein>
<gene>
    <name evidence="1" type="ORF">ELG94_22215</name>
</gene>
<dbReference type="Proteomes" id="UP000291892">
    <property type="component" value="Unassembled WGS sequence"/>
</dbReference>
<comment type="caution">
    <text evidence="1">The sequence shown here is derived from an EMBL/GenBank/DDBJ whole genome shotgun (WGS) entry which is preliminary data.</text>
</comment>
<sequence>MRPVSNKAARRIGRSIALKVADNPFRKSFPIFEVMLYLLVFAQFRTQNRGALLPELLQAFTSRQHQTLFMTGDIV</sequence>
<proteinExistence type="predicted"/>
<accession>A0AAE8U5A0</accession>
<reference evidence="1 2" key="1">
    <citation type="submission" date="2019-02" db="EMBL/GenBank/DDBJ databases">
        <title>The genomic architecture of introgression among sibling species of bacteria.</title>
        <authorList>
            <person name="Cavassim M.I.A."/>
            <person name="Moeskjaer S."/>
            <person name="Moslemi C."/>
            <person name="Fields B."/>
            <person name="Bachmann A."/>
            <person name="Vilhjalmsson B."/>
            <person name="Schierup M.H."/>
            <person name="Young J.P.W."/>
            <person name="Andersen S.U."/>
        </authorList>
    </citation>
    <scope>NUCLEOTIDE SEQUENCE [LARGE SCALE GENOMIC DNA]</scope>
    <source>
        <strain evidence="1 2">SM42</strain>
    </source>
</reference>
<evidence type="ECO:0000313" key="1">
    <source>
        <dbReference type="EMBL" id="TBF20875.1"/>
    </source>
</evidence>
<dbReference type="EMBL" id="SIKX01000001">
    <property type="protein sequence ID" value="TBF20875.1"/>
    <property type="molecule type" value="Genomic_DNA"/>
</dbReference>
<organism evidence="1 2">
    <name type="scientific">Rhizobium ruizarguesonis</name>
    <dbReference type="NCBI Taxonomy" id="2081791"/>
    <lineage>
        <taxon>Bacteria</taxon>
        <taxon>Pseudomonadati</taxon>
        <taxon>Pseudomonadota</taxon>
        <taxon>Alphaproteobacteria</taxon>
        <taxon>Hyphomicrobiales</taxon>
        <taxon>Rhizobiaceae</taxon>
        <taxon>Rhizobium/Agrobacterium group</taxon>
        <taxon>Rhizobium</taxon>
    </lineage>
</organism>
<dbReference type="AlphaFoldDB" id="A0AAE8U5A0"/>